<name>A0A367LMJ7_9HYPO</name>
<sequence length="1135" mass="122914">MASAFTLSPTAFGGQEPGPRRNNAPGFPPRRLSVLVPNADSVVFHSAPASPSSGQLRTPLTGSTLGPNYYHHQQGDFGGVNGDPFFGAEFSHTRPGSPSLLDEHLANKIMKTEKPQTTVIDGLSCPMTPGSPHNVSSPRSERRVTLMRFGACPLPDSVSPEQLQTPAHTVSAVDQADWTPDSTVSNRTCDDSLAPAALTLTPLSPRVTVSVWDNDGSVEDAVAATAAETADNCRFGGILVPGDLISPTPSSGFVLGTPVPQALQQDGLATPRVGLDPESRPVDEVPSINDAAAERKVQDRNREVDDWLAQYPADPFSVPDETSVEAIPTVEDLPGQGHDDGIPLGDQTENRFITGQTYYNEAGGGGGMLSQVDREIIASDAKWEDAPMLPHIITGSCCASQPQTSQAAIEKFADMCRDTDSILSRSATWGTRRRSSPSVLDLDLENSRSGSFLKKLGARGRGNGEKGISRAGSLLKDLRGLVSRPSTNSLRKRSRSRSRELAGDGGSPPAGGEQQSASPSRLSPLSPSPTWRGRKQKPTPSINTALASVAHSMVNISTPLPHSASLCLTPPIPSPRTGRASTFGVRASFGRSRSRSDMPRAQLPPARAESHTSLGDLWRRSTGPLLTPLIKTSHFGVGADDEDDEDEDEDEDMYGDGQAIHPNFIDSIPPTVEGFQQHILALNPGLGERHGYLVERIAQQQVGRYKNLLNARIKHLGLGTGCPNGSQCAIVVGSPSPSVDMMPGGGEEGAAAAAAAVEGFIGPESFPRDIPMPPTQQLPAEFECRLCFQRKRFQKPSDWTKHIHEDVQPFTCTWDRCRDPKVFKRKADWVRHENEGHRHLEWWTCDVDDCRHTCYRRDNFLQHLVREHKFPEPKVKTKAAMKRNGGMDPTWQAVEKCHVETSARPQDEPCRFCGKLLPSWKKLTVHLAKHMEHISLSVLRLAAARSKELTADSVISPVLDPAARPPPMMMMMTAAATAQQPQPPFTPGHNVATFHSPSDQPRSFGYPAVAAEEKPTSASLYDQQSYDVPCGIMPTLQGSPPALYRTSPPGEPESYPQQQQLNVMSTPRGAERLMSYEPMMYPGRTVEGQFSGSDPLPSSFSSPMMKTPGGWDTPQTGGFSDSCRLTSPSFFFQNA</sequence>
<dbReference type="SMART" id="SM00355">
    <property type="entry name" value="ZnF_C2H2"/>
    <property type="match status" value="3"/>
</dbReference>
<proteinExistence type="predicted"/>
<dbReference type="PANTHER" id="PTHR35391:SF3">
    <property type="entry name" value="FINGER DOMAIN PROTEIN, PUTATIVE (AFU_ORTHOLOGUE AFUA_8G04300)-RELATED"/>
    <property type="match status" value="1"/>
</dbReference>
<feature type="compositionally biased region" description="Acidic residues" evidence="1">
    <location>
        <begin position="639"/>
        <end position="652"/>
    </location>
</feature>
<evidence type="ECO:0000313" key="4">
    <source>
        <dbReference type="Proteomes" id="UP000253664"/>
    </source>
</evidence>
<dbReference type="EMBL" id="LKCN02000002">
    <property type="protein sequence ID" value="RCI15664.1"/>
    <property type="molecule type" value="Genomic_DNA"/>
</dbReference>
<comment type="caution">
    <text evidence="3">The sequence shown here is derived from an EMBL/GenBank/DDBJ whole genome shotgun (WGS) entry which is preliminary data.</text>
</comment>
<reference evidence="3 4" key="1">
    <citation type="journal article" date="2015" name="BMC Genomics">
        <title>Insights from the genome of Ophiocordyceps polyrhachis-furcata to pathogenicity and host specificity in insect fungi.</title>
        <authorList>
            <person name="Wichadakul D."/>
            <person name="Kobmoo N."/>
            <person name="Ingsriswang S."/>
            <person name="Tangphatsornruang S."/>
            <person name="Chantasingh D."/>
            <person name="Luangsa-ard J.J."/>
            <person name="Eurwilaichitr L."/>
        </authorList>
    </citation>
    <scope>NUCLEOTIDE SEQUENCE [LARGE SCALE GENOMIC DNA]</scope>
    <source>
        <strain evidence="3 4">BCC 54312</strain>
    </source>
</reference>
<dbReference type="AlphaFoldDB" id="A0A367LMJ7"/>
<evidence type="ECO:0000313" key="3">
    <source>
        <dbReference type="EMBL" id="RCI15664.1"/>
    </source>
</evidence>
<feature type="compositionally biased region" description="Low complexity" evidence="1">
    <location>
        <begin position="516"/>
        <end position="529"/>
    </location>
</feature>
<dbReference type="Proteomes" id="UP000253664">
    <property type="component" value="Unassembled WGS sequence"/>
</dbReference>
<dbReference type="InterPro" id="IPR058925">
    <property type="entry name" value="zf-C2H2_AcuF"/>
</dbReference>
<feature type="region of interest" description="Disordered" evidence="1">
    <location>
        <begin position="479"/>
        <end position="539"/>
    </location>
</feature>
<dbReference type="STRING" id="1330021.A0A367LMJ7"/>
<feature type="domain" description="C2H2-type" evidence="2">
    <location>
        <begin position="845"/>
        <end position="868"/>
    </location>
</feature>
<feature type="region of interest" description="Disordered" evidence="1">
    <location>
        <begin position="1"/>
        <end position="30"/>
    </location>
</feature>
<dbReference type="OrthoDB" id="5315052at2759"/>
<protein>
    <recommendedName>
        <fullName evidence="2">C2H2-type domain-containing protein</fullName>
    </recommendedName>
</protein>
<organism evidence="3 4">
    <name type="scientific">Ophiocordyceps polyrhachis-furcata BCC 54312</name>
    <dbReference type="NCBI Taxonomy" id="1330021"/>
    <lineage>
        <taxon>Eukaryota</taxon>
        <taxon>Fungi</taxon>
        <taxon>Dikarya</taxon>
        <taxon>Ascomycota</taxon>
        <taxon>Pezizomycotina</taxon>
        <taxon>Sordariomycetes</taxon>
        <taxon>Hypocreomycetidae</taxon>
        <taxon>Hypocreales</taxon>
        <taxon>Ophiocordycipitaceae</taxon>
        <taxon>Ophiocordyceps</taxon>
    </lineage>
</organism>
<dbReference type="PANTHER" id="PTHR35391">
    <property type="entry name" value="C2H2-TYPE DOMAIN-CONTAINING PROTEIN-RELATED"/>
    <property type="match status" value="1"/>
</dbReference>
<feature type="domain" description="C2H2-type" evidence="2">
    <location>
        <begin position="910"/>
        <end position="930"/>
    </location>
</feature>
<evidence type="ECO:0000256" key="1">
    <source>
        <dbReference type="SAM" id="MobiDB-lite"/>
    </source>
</evidence>
<dbReference type="PROSITE" id="PS00028">
    <property type="entry name" value="ZINC_FINGER_C2H2_1"/>
    <property type="match status" value="2"/>
</dbReference>
<evidence type="ECO:0000259" key="2">
    <source>
        <dbReference type="PROSITE" id="PS00028"/>
    </source>
</evidence>
<accession>A0A367LMJ7</accession>
<gene>
    <name evidence="3" type="ORF">L249_3526</name>
</gene>
<feature type="region of interest" description="Disordered" evidence="1">
    <location>
        <begin position="633"/>
        <end position="652"/>
    </location>
</feature>
<feature type="region of interest" description="Disordered" evidence="1">
    <location>
        <begin position="588"/>
        <end position="615"/>
    </location>
</feature>
<dbReference type="InterPro" id="IPR013087">
    <property type="entry name" value="Znf_C2H2_type"/>
</dbReference>
<dbReference type="Pfam" id="PF26082">
    <property type="entry name" value="zf-C2H2_AcuF"/>
    <property type="match status" value="1"/>
</dbReference>
<keyword evidence="4" id="KW-1185">Reference proteome</keyword>